<dbReference type="OrthoDB" id="5477432at2759"/>
<keyword evidence="1" id="KW-0472">Membrane</keyword>
<feature type="transmembrane region" description="Helical" evidence="1">
    <location>
        <begin position="36"/>
        <end position="55"/>
    </location>
</feature>
<dbReference type="AlphaFoldDB" id="A0A317SU74"/>
<dbReference type="Proteomes" id="UP000246991">
    <property type="component" value="Unassembled WGS sequence"/>
</dbReference>
<gene>
    <name evidence="2" type="ORF">C7212DRAFT_342379</name>
</gene>
<keyword evidence="1" id="KW-0812">Transmembrane</keyword>
<evidence type="ECO:0000313" key="3">
    <source>
        <dbReference type="Proteomes" id="UP000246991"/>
    </source>
</evidence>
<reference evidence="2 3" key="1">
    <citation type="submission" date="2018-03" db="EMBL/GenBank/DDBJ databases">
        <title>Genomes of Pezizomycetes fungi and the evolution of truffles.</title>
        <authorList>
            <person name="Murat C."/>
            <person name="Payen T."/>
            <person name="Noel B."/>
            <person name="Kuo A."/>
            <person name="Martin F.M."/>
        </authorList>
    </citation>
    <scope>NUCLEOTIDE SEQUENCE [LARGE SCALE GENOMIC DNA]</scope>
    <source>
        <strain evidence="2">091103-1</strain>
    </source>
</reference>
<evidence type="ECO:0000256" key="1">
    <source>
        <dbReference type="SAM" id="Phobius"/>
    </source>
</evidence>
<name>A0A317SU74_9PEZI</name>
<comment type="caution">
    <text evidence="2">The sequence shown here is derived from an EMBL/GenBank/DDBJ whole genome shotgun (WGS) entry which is preliminary data.</text>
</comment>
<dbReference type="EMBL" id="PYWC01000018">
    <property type="protein sequence ID" value="PWW77959.1"/>
    <property type="molecule type" value="Genomic_DNA"/>
</dbReference>
<keyword evidence="1" id="KW-1133">Transmembrane helix</keyword>
<protein>
    <submittedName>
        <fullName evidence="2">Uncharacterized protein</fullName>
    </submittedName>
</protein>
<accession>A0A317SU74</accession>
<sequence>MPAVASFPVETLLLRVEKRDYTEGRGVEGSDGESPLAIVGVVVAVVTLIVAIASLRSSRFRRWAFHLLPGWLVKKALSITLLGPGSAAISTRQDLGTIPVADIPIPTSVLIYNGNCGIRLVSAQTNTAPYAHDSITGEDGRVLQAEESLGPRRPEPVVTGQFPSI</sequence>
<evidence type="ECO:0000313" key="2">
    <source>
        <dbReference type="EMBL" id="PWW77959.1"/>
    </source>
</evidence>
<keyword evidence="3" id="KW-1185">Reference proteome</keyword>
<organism evidence="2 3">
    <name type="scientific">Tuber magnatum</name>
    <name type="common">white Piedmont truffle</name>
    <dbReference type="NCBI Taxonomy" id="42249"/>
    <lineage>
        <taxon>Eukaryota</taxon>
        <taxon>Fungi</taxon>
        <taxon>Dikarya</taxon>
        <taxon>Ascomycota</taxon>
        <taxon>Pezizomycotina</taxon>
        <taxon>Pezizomycetes</taxon>
        <taxon>Pezizales</taxon>
        <taxon>Tuberaceae</taxon>
        <taxon>Tuber</taxon>
    </lineage>
</organism>
<proteinExistence type="predicted"/>